<accession>A0A150R4W6</accession>
<name>A0A150R4W6_SORCE</name>
<evidence type="ECO:0000313" key="2">
    <source>
        <dbReference type="Proteomes" id="UP000075635"/>
    </source>
</evidence>
<dbReference type="AlphaFoldDB" id="A0A150R4W6"/>
<organism evidence="1 2">
    <name type="scientific">Sorangium cellulosum</name>
    <name type="common">Polyangium cellulosum</name>
    <dbReference type="NCBI Taxonomy" id="56"/>
    <lineage>
        <taxon>Bacteria</taxon>
        <taxon>Pseudomonadati</taxon>
        <taxon>Myxococcota</taxon>
        <taxon>Polyangia</taxon>
        <taxon>Polyangiales</taxon>
        <taxon>Polyangiaceae</taxon>
        <taxon>Sorangium</taxon>
    </lineage>
</organism>
<evidence type="ECO:0000313" key="1">
    <source>
        <dbReference type="EMBL" id="KYF75274.1"/>
    </source>
</evidence>
<protein>
    <submittedName>
        <fullName evidence="1">Uncharacterized protein</fullName>
    </submittedName>
</protein>
<reference evidence="1 2" key="1">
    <citation type="submission" date="2014-02" db="EMBL/GenBank/DDBJ databases">
        <title>The small core and large imbalanced accessory genome model reveals a collaborative survival strategy of Sorangium cellulosum strains in nature.</title>
        <authorList>
            <person name="Han K."/>
            <person name="Peng R."/>
            <person name="Blom J."/>
            <person name="Li Y.-Z."/>
        </authorList>
    </citation>
    <scope>NUCLEOTIDE SEQUENCE [LARGE SCALE GENOMIC DNA]</scope>
    <source>
        <strain evidence="1 2">So0011-07</strain>
    </source>
</reference>
<sequence length="105" mass="12186">MVNRPRSVHQSEYKLYSTAGCEVILLQSIFDLEFILSHLLLGEKRVFALVGHKNIEAMSQERPLLTRWPSDDATVAEQQLQMAPYIFFTLPDLFLVQINDHRRLS</sequence>
<dbReference type="Proteomes" id="UP000075635">
    <property type="component" value="Unassembled WGS sequence"/>
</dbReference>
<gene>
    <name evidence="1" type="ORF">BE17_33935</name>
</gene>
<comment type="caution">
    <text evidence="1">The sequence shown here is derived from an EMBL/GenBank/DDBJ whole genome shotgun (WGS) entry which is preliminary data.</text>
</comment>
<dbReference type="EMBL" id="JEMB01003138">
    <property type="protein sequence ID" value="KYF75274.1"/>
    <property type="molecule type" value="Genomic_DNA"/>
</dbReference>
<proteinExistence type="predicted"/>